<dbReference type="RefSeq" id="WP_066825225.1">
    <property type="nucleotide sequence ID" value="NZ_LTBA01000017.1"/>
</dbReference>
<dbReference type="GO" id="GO:0016747">
    <property type="term" value="F:acyltransferase activity, transferring groups other than amino-acyl groups"/>
    <property type="evidence" value="ECO:0007669"/>
    <property type="project" value="InterPro"/>
</dbReference>
<dbReference type="PROSITE" id="PS51186">
    <property type="entry name" value="GNAT"/>
    <property type="match status" value="1"/>
</dbReference>
<dbReference type="InterPro" id="IPR000182">
    <property type="entry name" value="GNAT_dom"/>
</dbReference>
<proteinExistence type="predicted"/>
<dbReference type="AlphaFoldDB" id="A0A151B3A8"/>
<evidence type="ECO:0000259" key="1">
    <source>
        <dbReference type="PROSITE" id="PS51186"/>
    </source>
</evidence>
<accession>A0A151B3A8</accession>
<dbReference type="EMBL" id="LTBA01000017">
    <property type="protein sequence ID" value="KYH34419.1"/>
    <property type="molecule type" value="Genomic_DNA"/>
</dbReference>
<dbReference type="InterPro" id="IPR016181">
    <property type="entry name" value="Acyl_CoA_acyltransferase"/>
</dbReference>
<reference evidence="2 3" key="1">
    <citation type="submission" date="2016-02" db="EMBL/GenBank/DDBJ databases">
        <title>Genome sequence of Clostridium tepidiprofundi DSM 19306.</title>
        <authorList>
            <person name="Poehlein A."/>
            <person name="Daniel R."/>
        </authorList>
    </citation>
    <scope>NUCLEOTIDE SEQUENCE [LARGE SCALE GENOMIC DNA]</scope>
    <source>
        <strain evidence="2 3">DSM 19306</strain>
    </source>
</reference>
<gene>
    <name evidence="2" type="ORF">CLTEP_16520</name>
</gene>
<dbReference type="Gene3D" id="3.40.630.30">
    <property type="match status" value="1"/>
</dbReference>
<dbReference type="CDD" id="cd04301">
    <property type="entry name" value="NAT_SF"/>
    <property type="match status" value="1"/>
</dbReference>
<organism evidence="2 3">
    <name type="scientific">Clostridium tepidiprofundi DSM 19306</name>
    <dbReference type="NCBI Taxonomy" id="1121338"/>
    <lineage>
        <taxon>Bacteria</taxon>
        <taxon>Bacillati</taxon>
        <taxon>Bacillota</taxon>
        <taxon>Clostridia</taxon>
        <taxon>Eubacteriales</taxon>
        <taxon>Clostridiaceae</taxon>
        <taxon>Clostridium</taxon>
    </lineage>
</organism>
<keyword evidence="3" id="KW-1185">Reference proteome</keyword>
<comment type="caution">
    <text evidence="2">The sequence shown here is derived from an EMBL/GenBank/DDBJ whole genome shotgun (WGS) entry which is preliminary data.</text>
</comment>
<dbReference type="STRING" id="1121338.CLTEP_16520"/>
<dbReference type="SUPFAM" id="SSF55729">
    <property type="entry name" value="Acyl-CoA N-acyltransferases (Nat)"/>
    <property type="match status" value="1"/>
</dbReference>
<feature type="domain" description="N-acetyltransferase" evidence="1">
    <location>
        <begin position="10"/>
        <end position="155"/>
    </location>
</feature>
<dbReference type="Pfam" id="PF13527">
    <property type="entry name" value="Acetyltransf_9"/>
    <property type="match status" value="1"/>
</dbReference>
<dbReference type="OrthoDB" id="5291446at2"/>
<sequence length="377" mass="44447">MQEPRATKKEEFNEVINLINNVFRISRGCNPTMKEEFPLLLNTNNCDNMRIILEDGKPVADVNFLKQRIKIQDSIIKTASIGAVCTDKKYRKRGYASLILDDVEAKMYSENIDVVLISGERELYKRRGCICVNNFYEYKIKPLKIETDIMTKKYTPDFLADMFSIYNKNSTRYIRTYEEFKILLNAATIPWGKFTYRKYVFIKNNTLVGYLVLRIINDNIKYGQVIEYSGNIDTKVLYYNFANIAYELGLEYIKYHVHIKDNENKLKKYDDKQITNLHGTIKIINFESLMKNLKQYFIQYVPKHIVDAIKFKEKDKTYYIQIENEILVINDIVTITKLVFEGIDGSELILENKPIIKDFIEKVFPVHFVWSANLNYQ</sequence>
<protein>
    <recommendedName>
        <fullName evidence="1">N-acetyltransferase domain-containing protein</fullName>
    </recommendedName>
</protein>
<evidence type="ECO:0000313" key="3">
    <source>
        <dbReference type="Proteomes" id="UP000075531"/>
    </source>
</evidence>
<dbReference type="PATRIC" id="fig|1121338.3.peg.1700"/>
<evidence type="ECO:0000313" key="2">
    <source>
        <dbReference type="EMBL" id="KYH34419.1"/>
    </source>
</evidence>
<dbReference type="Proteomes" id="UP000075531">
    <property type="component" value="Unassembled WGS sequence"/>
</dbReference>
<name>A0A151B3A8_9CLOT</name>